<keyword evidence="1" id="KW-0812">Transmembrane</keyword>
<keyword evidence="1" id="KW-1133">Transmembrane helix</keyword>
<feature type="transmembrane region" description="Helical" evidence="1">
    <location>
        <begin position="28"/>
        <end position="49"/>
    </location>
</feature>
<accession>A0A6C0B821</accession>
<feature type="transmembrane region" description="Helical" evidence="1">
    <location>
        <begin position="56"/>
        <end position="78"/>
    </location>
</feature>
<organism evidence="2">
    <name type="scientific">viral metagenome</name>
    <dbReference type="NCBI Taxonomy" id="1070528"/>
    <lineage>
        <taxon>unclassified sequences</taxon>
        <taxon>metagenomes</taxon>
        <taxon>organismal metagenomes</taxon>
    </lineage>
</organism>
<keyword evidence="1" id="KW-0472">Membrane</keyword>
<feature type="transmembrane region" description="Helical" evidence="1">
    <location>
        <begin position="5"/>
        <end position="22"/>
    </location>
</feature>
<name>A0A6C0B821_9ZZZZ</name>
<dbReference type="AlphaFoldDB" id="A0A6C0B821"/>
<evidence type="ECO:0000256" key="1">
    <source>
        <dbReference type="SAM" id="Phobius"/>
    </source>
</evidence>
<dbReference type="EMBL" id="MN739094">
    <property type="protein sequence ID" value="QHS88190.1"/>
    <property type="molecule type" value="Genomic_DNA"/>
</dbReference>
<evidence type="ECO:0000313" key="2">
    <source>
        <dbReference type="EMBL" id="QHS88190.1"/>
    </source>
</evidence>
<sequence length="131" mass="14482">MIQQLCMPALMYLIFMVMHISIDVYYKLYNMVLIKLGIATIGTLLLNVLCENNMSVISWLIVSIPFIMMTVIAVYILMMLGLNPATGKSKAIVSNNPPNSPPSIYATPIAVNTPYYGTLANSIRAVQSNYS</sequence>
<protein>
    <submittedName>
        <fullName evidence="2">Uncharacterized protein</fullName>
    </submittedName>
</protein>
<reference evidence="2" key="1">
    <citation type="journal article" date="2020" name="Nature">
        <title>Giant virus diversity and host interactions through global metagenomics.</title>
        <authorList>
            <person name="Schulz F."/>
            <person name="Roux S."/>
            <person name="Paez-Espino D."/>
            <person name="Jungbluth S."/>
            <person name="Walsh D.A."/>
            <person name="Denef V.J."/>
            <person name="McMahon K.D."/>
            <person name="Konstantinidis K.T."/>
            <person name="Eloe-Fadrosh E.A."/>
            <person name="Kyrpides N.C."/>
            <person name="Woyke T."/>
        </authorList>
    </citation>
    <scope>NUCLEOTIDE SEQUENCE</scope>
    <source>
        <strain evidence="2">GVMAG-M-3300010158-55</strain>
    </source>
</reference>
<proteinExistence type="predicted"/>